<feature type="non-terminal residue" evidence="1">
    <location>
        <position position="65"/>
    </location>
</feature>
<reference evidence="2" key="1">
    <citation type="submission" date="2021-01" db="EMBL/GenBank/DDBJ databases">
        <title>Caligus Genome Assembly.</title>
        <authorList>
            <person name="Gallardo-Escarate C."/>
        </authorList>
    </citation>
    <scope>NUCLEOTIDE SEQUENCE [LARGE SCALE GENOMIC DNA]</scope>
</reference>
<dbReference type="Proteomes" id="UP000595437">
    <property type="component" value="Chromosome 9"/>
</dbReference>
<keyword evidence="2" id="KW-1185">Reference proteome</keyword>
<proteinExistence type="predicted"/>
<evidence type="ECO:0000313" key="1">
    <source>
        <dbReference type="EMBL" id="QQP40584.1"/>
    </source>
</evidence>
<accession>A0A7T8JZW7</accession>
<dbReference type="EMBL" id="CP045898">
    <property type="protein sequence ID" value="QQP40584.1"/>
    <property type="molecule type" value="Genomic_DNA"/>
</dbReference>
<protein>
    <submittedName>
        <fullName evidence="1">Uncharacterized protein</fullName>
    </submittedName>
</protein>
<dbReference type="AlphaFoldDB" id="A0A7T8JZW7"/>
<organism evidence="1 2">
    <name type="scientific">Caligus rogercresseyi</name>
    <name type="common">Sea louse</name>
    <dbReference type="NCBI Taxonomy" id="217165"/>
    <lineage>
        <taxon>Eukaryota</taxon>
        <taxon>Metazoa</taxon>
        <taxon>Ecdysozoa</taxon>
        <taxon>Arthropoda</taxon>
        <taxon>Crustacea</taxon>
        <taxon>Multicrustacea</taxon>
        <taxon>Hexanauplia</taxon>
        <taxon>Copepoda</taxon>
        <taxon>Siphonostomatoida</taxon>
        <taxon>Caligidae</taxon>
        <taxon>Caligus</taxon>
    </lineage>
</organism>
<evidence type="ECO:0000313" key="2">
    <source>
        <dbReference type="Proteomes" id="UP000595437"/>
    </source>
</evidence>
<name>A0A7T8JZW7_CALRO</name>
<gene>
    <name evidence="1" type="ORF">FKW44_014682</name>
</gene>
<sequence length="65" mass="7578">STKTRRLLLFIRQEANGFHGPHSHKVFLCKAPLTHLLFSSIIPPQKTPIIPRRKKPLEAPKYFFK</sequence>
<feature type="non-terminal residue" evidence="1">
    <location>
        <position position="1"/>
    </location>
</feature>